<gene>
    <name evidence="1" type="ORF">J34TS1_43790</name>
</gene>
<protein>
    <submittedName>
        <fullName evidence="1">Uncharacterized protein</fullName>
    </submittedName>
</protein>
<sequence>MDLLGQLHKNNEVIAAAVYISVENMDREEAERVIVAQLYQIHSFADQHSIVIIDSYIEREDGETERKRLREDARTGRYRVVLHCGDIDSDSFYEFGVVEINVQRYEGK</sequence>
<proteinExistence type="predicted"/>
<comment type="caution">
    <text evidence="1">The sequence shown here is derived from an EMBL/GenBank/DDBJ whole genome shotgun (WGS) entry which is preliminary data.</text>
</comment>
<evidence type="ECO:0000313" key="1">
    <source>
        <dbReference type="EMBL" id="GIO49614.1"/>
    </source>
</evidence>
<dbReference type="AlphaFoldDB" id="A0A920CTV7"/>
<dbReference type="Proteomes" id="UP000682811">
    <property type="component" value="Unassembled WGS sequence"/>
</dbReference>
<accession>A0A920CTV7</accession>
<organism evidence="1 2">
    <name type="scientific">Paenibacillus azoreducens</name>
    <dbReference type="NCBI Taxonomy" id="116718"/>
    <lineage>
        <taxon>Bacteria</taxon>
        <taxon>Bacillati</taxon>
        <taxon>Bacillota</taxon>
        <taxon>Bacilli</taxon>
        <taxon>Bacillales</taxon>
        <taxon>Paenibacillaceae</taxon>
        <taxon>Paenibacillus</taxon>
    </lineage>
</organism>
<evidence type="ECO:0000313" key="2">
    <source>
        <dbReference type="Proteomes" id="UP000682811"/>
    </source>
</evidence>
<reference evidence="1 2" key="1">
    <citation type="submission" date="2021-03" db="EMBL/GenBank/DDBJ databases">
        <title>Antimicrobial resistance genes in bacteria isolated from Japanese honey, and their potential for conferring macrolide and lincosamide resistance in the American foulbrood pathogen Paenibacillus larvae.</title>
        <authorList>
            <person name="Okamoto M."/>
            <person name="Kumagai M."/>
            <person name="Kanamori H."/>
            <person name="Takamatsu D."/>
        </authorList>
    </citation>
    <scope>NUCLEOTIDE SEQUENCE [LARGE SCALE GENOMIC DNA]</scope>
    <source>
        <strain evidence="1 2">J34TS1</strain>
    </source>
</reference>
<dbReference type="RefSeq" id="WP_212980051.1">
    <property type="nucleotide sequence ID" value="NZ_AP025343.1"/>
</dbReference>
<keyword evidence="2" id="KW-1185">Reference proteome</keyword>
<dbReference type="EMBL" id="BORT01000023">
    <property type="protein sequence ID" value="GIO49614.1"/>
    <property type="molecule type" value="Genomic_DNA"/>
</dbReference>
<name>A0A920CTV7_9BACL</name>